<evidence type="ECO:0000313" key="2">
    <source>
        <dbReference type="EMBL" id="MEL4457033.1"/>
    </source>
</evidence>
<proteinExistence type="predicted"/>
<dbReference type="EMBL" id="JBCDNA010000003">
    <property type="protein sequence ID" value="MEL4457033.1"/>
    <property type="molecule type" value="Genomic_DNA"/>
</dbReference>
<evidence type="ECO:0000256" key="1">
    <source>
        <dbReference type="SAM" id="Phobius"/>
    </source>
</evidence>
<sequence length="128" mass="15411">MDISLFLAKFWGWFFILFFSLFLLYPKRIKQMFAFAEDDKFMIILSIFGILIGLLNILAHNIWAKDWRIIITLFGWFSLLKGISQFAFPGFATKWIWNIDFKWFQFLLFLLFIVGLILLNQAYQLVQY</sequence>
<organism evidence="2 3">
    <name type="scientific">Lutimonas vermicola</name>
    <dbReference type="NCBI Taxonomy" id="414288"/>
    <lineage>
        <taxon>Bacteria</taxon>
        <taxon>Pseudomonadati</taxon>
        <taxon>Bacteroidota</taxon>
        <taxon>Flavobacteriia</taxon>
        <taxon>Flavobacteriales</taxon>
        <taxon>Flavobacteriaceae</taxon>
        <taxon>Lutimonas</taxon>
    </lineage>
</organism>
<accession>A0ABU9L4J9</accession>
<protein>
    <submittedName>
        <fullName evidence="2">Uncharacterized protein</fullName>
    </submittedName>
</protein>
<keyword evidence="3" id="KW-1185">Reference proteome</keyword>
<dbReference type="RefSeq" id="WP_342161194.1">
    <property type="nucleotide sequence ID" value="NZ_JBCDNA010000003.1"/>
</dbReference>
<keyword evidence="1" id="KW-0812">Transmembrane</keyword>
<evidence type="ECO:0000313" key="3">
    <source>
        <dbReference type="Proteomes" id="UP001474120"/>
    </source>
</evidence>
<feature type="transmembrane region" description="Helical" evidence="1">
    <location>
        <begin position="41"/>
        <end position="63"/>
    </location>
</feature>
<gene>
    <name evidence="2" type="ORF">AABB81_14080</name>
</gene>
<feature type="transmembrane region" description="Helical" evidence="1">
    <location>
        <begin position="103"/>
        <end position="123"/>
    </location>
</feature>
<dbReference type="Proteomes" id="UP001474120">
    <property type="component" value="Unassembled WGS sequence"/>
</dbReference>
<feature type="transmembrane region" description="Helical" evidence="1">
    <location>
        <begin position="6"/>
        <end position="25"/>
    </location>
</feature>
<keyword evidence="1" id="KW-0472">Membrane</keyword>
<keyword evidence="1" id="KW-1133">Transmembrane helix</keyword>
<feature type="transmembrane region" description="Helical" evidence="1">
    <location>
        <begin position="69"/>
        <end position="91"/>
    </location>
</feature>
<comment type="caution">
    <text evidence="2">The sequence shown here is derived from an EMBL/GenBank/DDBJ whole genome shotgun (WGS) entry which is preliminary data.</text>
</comment>
<name>A0ABU9L4J9_9FLAO</name>
<reference evidence="2 3" key="1">
    <citation type="submission" date="2024-04" db="EMBL/GenBank/DDBJ databases">
        <title>whole genome sequencing of Lutimonas vermicola strain IMCC1616.</title>
        <authorList>
            <person name="Bae S.S."/>
        </authorList>
    </citation>
    <scope>NUCLEOTIDE SEQUENCE [LARGE SCALE GENOMIC DNA]</scope>
    <source>
        <strain evidence="2 3">IMCC1616</strain>
    </source>
</reference>